<feature type="domain" description="Aminoglycoside phosphotransferase" evidence="2">
    <location>
        <begin position="93"/>
        <end position="367"/>
    </location>
</feature>
<protein>
    <recommendedName>
        <fullName evidence="2">Aminoglycoside phosphotransferase domain-containing protein</fullName>
    </recommendedName>
</protein>
<dbReference type="PANTHER" id="PTHR36091:SF2">
    <property type="entry name" value="AMINOGLYCOSIDE PHOSPHOTRANSFERASE DOMAIN-CONTAINING PROTEIN"/>
    <property type="match status" value="1"/>
</dbReference>
<dbReference type="Gene3D" id="3.90.1200.10">
    <property type="match status" value="1"/>
</dbReference>
<reference evidence="3" key="1">
    <citation type="submission" date="2022-11" db="EMBL/GenBank/DDBJ databases">
        <authorList>
            <person name="Petersen C."/>
        </authorList>
    </citation>
    <scope>NUCLEOTIDE SEQUENCE</scope>
    <source>
        <strain evidence="3">IBT 19713</strain>
    </source>
</reference>
<keyword evidence="4" id="KW-1185">Reference proteome</keyword>
<dbReference type="SUPFAM" id="SSF56112">
    <property type="entry name" value="Protein kinase-like (PK-like)"/>
    <property type="match status" value="1"/>
</dbReference>
<dbReference type="InterPro" id="IPR011009">
    <property type="entry name" value="Kinase-like_dom_sf"/>
</dbReference>
<name>A0A9W9NCN0_9EURO</name>
<accession>A0A9W9NCN0</accession>
<dbReference type="PANTHER" id="PTHR36091">
    <property type="entry name" value="ALTERED INHERITANCE OF MITOCHONDRIA PROTEIN 9, MITOCHONDRIAL"/>
    <property type="match status" value="1"/>
</dbReference>
<feature type="region of interest" description="Disordered" evidence="1">
    <location>
        <begin position="1"/>
        <end position="25"/>
    </location>
</feature>
<sequence>MRSAPTSLWKAVESGSGDSQSSGRSGRRLIMLAEEPIDVGDLYEYQRYRWLSGNSEKLAMRYRKFNLQALLDTSVKAVGDGLSCVKLLKCVEGQFNKAFLLTMSNGLEIIARLPNPNAGPAFYTVASEVATRHFLRDKIGIPIPRIYDWSAEAHNSVGAEYILEEKATGQPLGSVWANLTFASQLDIVSQIVDMEKKLASITFPKHGCIYYETDLLSRSLDYEALDSQHGSLGSATSRNDQPLTFVIGPSANPVFWEREKATMNLDRGPWESVAGYATALGKNEIEWATSHAMPRMNFHRSMEFPETSDDYIALVKKYMTLAPYLAASSNIEQSNRISHPDLHLDNIFIDPGTNRITCIIDWQQTSVCPISLHRSNPQMLELSVSSQSDQGRHERKLLDHYYNAVKETDALRWEVLTDPLLAVKTNPFVLVPGCWEREDLFSLRNALITAIARWSDMGHGEIPCPVHFSEEELLRHQDEMDLLEGISAILRELQDEGLIPLGGMVRPQYYERAMELNNHFKHAFIDLAENERQRELHAKVWPYQ</sequence>
<evidence type="ECO:0000259" key="2">
    <source>
        <dbReference type="Pfam" id="PF01636"/>
    </source>
</evidence>
<dbReference type="InterPro" id="IPR002575">
    <property type="entry name" value="Aminoglycoside_PTrfase"/>
</dbReference>
<dbReference type="AlphaFoldDB" id="A0A9W9NCN0"/>
<dbReference type="RefSeq" id="XP_058326220.1">
    <property type="nucleotide sequence ID" value="XM_058479652.1"/>
</dbReference>
<feature type="compositionally biased region" description="Low complexity" evidence="1">
    <location>
        <begin position="14"/>
        <end position="24"/>
    </location>
</feature>
<evidence type="ECO:0000313" key="4">
    <source>
        <dbReference type="Proteomes" id="UP001150941"/>
    </source>
</evidence>
<evidence type="ECO:0000256" key="1">
    <source>
        <dbReference type="SAM" id="MobiDB-lite"/>
    </source>
</evidence>
<proteinExistence type="predicted"/>
<gene>
    <name evidence="3" type="ORF">N7468_010357</name>
</gene>
<dbReference type="Proteomes" id="UP001150941">
    <property type="component" value="Unassembled WGS sequence"/>
</dbReference>
<evidence type="ECO:0000313" key="3">
    <source>
        <dbReference type="EMBL" id="KAJ5217349.1"/>
    </source>
</evidence>
<organism evidence="3 4">
    <name type="scientific">Penicillium chermesinum</name>
    <dbReference type="NCBI Taxonomy" id="63820"/>
    <lineage>
        <taxon>Eukaryota</taxon>
        <taxon>Fungi</taxon>
        <taxon>Dikarya</taxon>
        <taxon>Ascomycota</taxon>
        <taxon>Pezizomycotina</taxon>
        <taxon>Eurotiomycetes</taxon>
        <taxon>Eurotiomycetidae</taxon>
        <taxon>Eurotiales</taxon>
        <taxon>Aspergillaceae</taxon>
        <taxon>Penicillium</taxon>
    </lineage>
</organism>
<dbReference type="GO" id="GO:0005739">
    <property type="term" value="C:mitochondrion"/>
    <property type="evidence" value="ECO:0007669"/>
    <property type="project" value="TreeGrafter"/>
</dbReference>
<dbReference type="InterPro" id="IPR051035">
    <property type="entry name" value="Mito_inheritance_9"/>
</dbReference>
<dbReference type="Pfam" id="PF01636">
    <property type="entry name" value="APH"/>
    <property type="match status" value="1"/>
</dbReference>
<dbReference type="EMBL" id="JAPQKS010000008">
    <property type="protein sequence ID" value="KAJ5217349.1"/>
    <property type="molecule type" value="Genomic_DNA"/>
</dbReference>
<comment type="caution">
    <text evidence="3">The sequence shown here is derived from an EMBL/GenBank/DDBJ whole genome shotgun (WGS) entry which is preliminary data.</text>
</comment>
<reference evidence="3" key="2">
    <citation type="journal article" date="2023" name="IMA Fungus">
        <title>Comparative genomic study of the Penicillium genus elucidates a diverse pangenome and 15 lateral gene transfer events.</title>
        <authorList>
            <person name="Petersen C."/>
            <person name="Sorensen T."/>
            <person name="Nielsen M.R."/>
            <person name="Sondergaard T.E."/>
            <person name="Sorensen J.L."/>
            <person name="Fitzpatrick D.A."/>
            <person name="Frisvad J.C."/>
            <person name="Nielsen K.L."/>
        </authorList>
    </citation>
    <scope>NUCLEOTIDE SEQUENCE</scope>
    <source>
        <strain evidence="3">IBT 19713</strain>
    </source>
</reference>
<dbReference type="GeneID" id="83206956"/>
<dbReference type="OrthoDB" id="2831558at2759"/>